<gene>
    <name evidence="1" type="ORF">ARMOST_08062</name>
</gene>
<reference evidence="2" key="1">
    <citation type="journal article" date="2017" name="Nat. Ecol. Evol.">
        <title>Genome expansion and lineage-specific genetic innovations in the forest pathogenic fungi Armillaria.</title>
        <authorList>
            <person name="Sipos G."/>
            <person name="Prasanna A.N."/>
            <person name="Walter M.C."/>
            <person name="O'Connor E."/>
            <person name="Balint B."/>
            <person name="Krizsan K."/>
            <person name="Kiss B."/>
            <person name="Hess J."/>
            <person name="Varga T."/>
            <person name="Slot J."/>
            <person name="Riley R."/>
            <person name="Boka B."/>
            <person name="Rigling D."/>
            <person name="Barry K."/>
            <person name="Lee J."/>
            <person name="Mihaltcheva S."/>
            <person name="LaButti K."/>
            <person name="Lipzen A."/>
            <person name="Waldron R."/>
            <person name="Moloney N.M."/>
            <person name="Sperisen C."/>
            <person name="Kredics L."/>
            <person name="Vagvoelgyi C."/>
            <person name="Patrignani A."/>
            <person name="Fitzpatrick D."/>
            <person name="Nagy I."/>
            <person name="Doyle S."/>
            <person name="Anderson J.B."/>
            <person name="Grigoriev I.V."/>
            <person name="Gueldener U."/>
            <person name="Muensterkoetter M."/>
            <person name="Nagy L.G."/>
        </authorList>
    </citation>
    <scope>NUCLEOTIDE SEQUENCE [LARGE SCALE GENOMIC DNA]</scope>
    <source>
        <strain evidence="2">C18/9</strain>
    </source>
</reference>
<dbReference type="EMBL" id="FUEG01000005">
    <property type="protein sequence ID" value="SJL04692.1"/>
    <property type="molecule type" value="Genomic_DNA"/>
</dbReference>
<accession>A0A284R7K9</accession>
<proteinExistence type="predicted"/>
<organism evidence="1 2">
    <name type="scientific">Armillaria ostoyae</name>
    <name type="common">Armillaria root rot fungus</name>
    <dbReference type="NCBI Taxonomy" id="47428"/>
    <lineage>
        <taxon>Eukaryota</taxon>
        <taxon>Fungi</taxon>
        <taxon>Dikarya</taxon>
        <taxon>Basidiomycota</taxon>
        <taxon>Agaricomycotina</taxon>
        <taxon>Agaricomycetes</taxon>
        <taxon>Agaricomycetidae</taxon>
        <taxon>Agaricales</taxon>
        <taxon>Marasmiineae</taxon>
        <taxon>Physalacriaceae</taxon>
        <taxon>Armillaria</taxon>
    </lineage>
</organism>
<dbReference type="AlphaFoldDB" id="A0A284R7K9"/>
<evidence type="ECO:0000313" key="2">
    <source>
        <dbReference type="Proteomes" id="UP000219338"/>
    </source>
</evidence>
<name>A0A284R7K9_ARMOS</name>
<dbReference type="Proteomes" id="UP000219338">
    <property type="component" value="Unassembled WGS sequence"/>
</dbReference>
<evidence type="ECO:0000313" key="1">
    <source>
        <dbReference type="EMBL" id="SJL04692.1"/>
    </source>
</evidence>
<sequence length="228" mass="25726">MASSKWQCLSGKYGTQLRYKMCSTRLVLGNDVMTIDVSPWTVILHRDNVSMSSQQGRGIVMVECLEEVHACRASSFKFKARTLHNGQRLLRHHNVLTSSKQGHGIIEFTLAKYRTHTEWRCAGTYATSTTTLIANHLNSGSSNLITLVAWGRGDPFPKQARQCPPHPELPHHPRLVGFSRQPPQSFKISIEVVWPFPGLAWQLVVHAVELHLGLDSYMQPDPYVQCQL</sequence>
<protein>
    <submittedName>
        <fullName evidence="1">Uncharacterized protein</fullName>
    </submittedName>
</protein>
<keyword evidence="2" id="KW-1185">Reference proteome</keyword>